<keyword evidence="1" id="KW-0472">Membrane</keyword>
<dbReference type="AlphaFoldDB" id="E4Y4B9"/>
<organism evidence="2">
    <name type="scientific">Oikopleura dioica</name>
    <name type="common">Tunicate</name>
    <dbReference type="NCBI Taxonomy" id="34765"/>
    <lineage>
        <taxon>Eukaryota</taxon>
        <taxon>Metazoa</taxon>
        <taxon>Chordata</taxon>
        <taxon>Tunicata</taxon>
        <taxon>Appendicularia</taxon>
        <taxon>Copelata</taxon>
        <taxon>Oikopleuridae</taxon>
        <taxon>Oikopleura</taxon>
    </lineage>
</organism>
<feature type="transmembrane region" description="Helical" evidence="1">
    <location>
        <begin position="46"/>
        <end position="69"/>
    </location>
</feature>
<name>E4Y4B9_OIKDI</name>
<protein>
    <submittedName>
        <fullName evidence="2">Uncharacterized protein</fullName>
    </submittedName>
</protein>
<dbReference type="EMBL" id="FN654277">
    <property type="protein sequence ID" value="CBY30517.1"/>
    <property type="molecule type" value="Genomic_DNA"/>
</dbReference>
<dbReference type="Proteomes" id="UP000011014">
    <property type="component" value="Unassembled WGS sequence"/>
</dbReference>
<proteinExistence type="predicted"/>
<evidence type="ECO:0000313" key="2">
    <source>
        <dbReference type="EMBL" id="CBY30517.1"/>
    </source>
</evidence>
<keyword evidence="1" id="KW-0812">Transmembrane</keyword>
<evidence type="ECO:0000256" key="1">
    <source>
        <dbReference type="SAM" id="Phobius"/>
    </source>
</evidence>
<accession>E4Y4B9</accession>
<keyword evidence="1" id="KW-1133">Transmembrane helix</keyword>
<reference evidence="2" key="1">
    <citation type="journal article" date="2010" name="Science">
        <title>Plasticity of animal genome architecture unmasked by rapid evolution of a pelagic tunicate.</title>
        <authorList>
            <person name="Denoeud F."/>
            <person name="Henriet S."/>
            <person name="Mungpakdee S."/>
            <person name="Aury J.M."/>
            <person name="Da Silva C."/>
            <person name="Brinkmann H."/>
            <person name="Mikhaleva J."/>
            <person name="Olsen L.C."/>
            <person name="Jubin C."/>
            <person name="Canestro C."/>
            <person name="Bouquet J.M."/>
            <person name="Danks G."/>
            <person name="Poulain J."/>
            <person name="Campsteijn C."/>
            <person name="Adamski M."/>
            <person name="Cross I."/>
            <person name="Yadetie F."/>
            <person name="Muffato M."/>
            <person name="Louis A."/>
            <person name="Butcher S."/>
            <person name="Tsagkogeorga G."/>
            <person name="Konrad A."/>
            <person name="Singh S."/>
            <person name="Jensen M.F."/>
            <person name="Cong E.H."/>
            <person name="Eikeseth-Otteraa H."/>
            <person name="Noel B."/>
            <person name="Anthouard V."/>
            <person name="Porcel B.M."/>
            <person name="Kachouri-Lafond R."/>
            <person name="Nishino A."/>
            <person name="Ugolini M."/>
            <person name="Chourrout P."/>
            <person name="Nishida H."/>
            <person name="Aasland R."/>
            <person name="Huzurbazar S."/>
            <person name="Westhof E."/>
            <person name="Delsuc F."/>
            <person name="Lehrach H."/>
            <person name="Reinhardt R."/>
            <person name="Weissenbach J."/>
            <person name="Roy S.W."/>
            <person name="Artiguenave F."/>
            <person name="Postlethwait J.H."/>
            <person name="Manak J.R."/>
            <person name="Thompson E.M."/>
            <person name="Jaillon O."/>
            <person name="Du Pasquier L."/>
            <person name="Boudinot P."/>
            <person name="Liberles D.A."/>
            <person name="Volff J.N."/>
            <person name="Philippe H."/>
            <person name="Lenhard B."/>
            <person name="Roest Crollius H."/>
            <person name="Wincker P."/>
            <person name="Chourrout D."/>
        </authorList>
    </citation>
    <scope>NUCLEOTIDE SEQUENCE [LARGE SCALE GENOMIC DNA]</scope>
</reference>
<gene>
    <name evidence="2" type="ORF">GSOID_T00018388001</name>
</gene>
<sequence>MRAFAIFLIGEVFGRKSGAKGVAGGAGSDSGGLYEVESEEGTFADFFTGLEFIAAVCTIVGTIWILIVINQMRKMPMSHECPYDFSKLEDPIDRSQDVRYILSQSSIKLPERKKAHKKILHKLWGGEDLIDKQELFNVMAHPEQEFAFVRKSMMVRSALPTF</sequence>